<evidence type="ECO:0000313" key="1">
    <source>
        <dbReference type="EMBL" id="MBB4891564.1"/>
    </source>
</evidence>
<dbReference type="Proteomes" id="UP000556084">
    <property type="component" value="Unassembled WGS sequence"/>
</dbReference>
<evidence type="ECO:0008006" key="3">
    <source>
        <dbReference type="Google" id="ProtNLM"/>
    </source>
</evidence>
<dbReference type="Gene3D" id="3.30.565.10">
    <property type="entry name" value="Histidine kinase-like ATPase, C-terminal domain"/>
    <property type="match status" value="1"/>
</dbReference>
<comment type="caution">
    <text evidence="1">The sequence shown here is derived from an EMBL/GenBank/DDBJ whole genome shotgun (WGS) entry which is preliminary data.</text>
</comment>
<evidence type="ECO:0000313" key="2">
    <source>
        <dbReference type="Proteomes" id="UP000556084"/>
    </source>
</evidence>
<dbReference type="InterPro" id="IPR036890">
    <property type="entry name" value="HATPase_C_sf"/>
</dbReference>
<name>A0A7W7LJV0_9ACTN</name>
<dbReference type="RefSeq" id="WP_184346124.1">
    <property type="nucleotide sequence ID" value="NZ_JACHJH010000001.1"/>
</dbReference>
<dbReference type="AlphaFoldDB" id="A0A7W7LJV0"/>
<protein>
    <recommendedName>
        <fullName evidence="3">ATP-binding protein</fullName>
    </recommendedName>
</protein>
<gene>
    <name evidence="1" type="ORF">FHS39_000564</name>
</gene>
<keyword evidence="2" id="KW-1185">Reference proteome</keyword>
<proteinExistence type="predicted"/>
<sequence length="168" mass="17787">MSSSRICPLVPARPQGITHPTRKPAALAYSFTVPGEPRSAAVARDTVRTALYAHGLAALAEPGTLVASELVACAARFAPGEALYLSLSWRDSALRTVLWDPHPARHHDPVATAICAAGRKRLLLLLACVVRECRGKWGVGKPVPADEGTTVWVSLPLGGAVSYTEARC</sequence>
<dbReference type="EMBL" id="JACHJH010000001">
    <property type="protein sequence ID" value="MBB4891564.1"/>
    <property type="molecule type" value="Genomic_DNA"/>
</dbReference>
<organism evidence="1 2">
    <name type="scientific">Streptomyces olivoverticillatus</name>
    <dbReference type="NCBI Taxonomy" id="66427"/>
    <lineage>
        <taxon>Bacteria</taxon>
        <taxon>Bacillati</taxon>
        <taxon>Actinomycetota</taxon>
        <taxon>Actinomycetes</taxon>
        <taxon>Kitasatosporales</taxon>
        <taxon>Streptomycetaceae</taxon>
        <taxon>Streptomyces</taxon>
    </lineage>
</organism>
<reference evidence="1 2" key="1">
    <citation type="submission" date="2020-08" db="EMBL/GenBank/DDBJ databases">
        <title>Genomic Encyclopedia of Type Strains, Phase III (KMG-III): the genomes of soil and plant-associated and newly described type strains.</title>
        <authorList>
            <person name="Whitman W."/>
        </authorList>
    </citation>
    <scope>NUCLEOTIDE SEQUENCE [LARGE SCALE GENOMIC DNA]</scope>
    <source>
        <strain evidence="1 2">CECT 3266</strain>
    </source>
</reference>
<accession>A0A7W7LJV0</accession>